<dbReference type="EMBL" id="KV424049">
    <property type="protein sequence ID" value="KZT52992.1"/>
    <property type="molecule type" value="Genomic_DNA"/>
</dbReference>
<dbReference type="GO" id="GO:0000724">
    <property type="term" value="P:double-strand break repair via homologous recombination"/>
    <property type="evidence" value="ECO:0007669"/>
    <property type="project" value="TreeGrafter"/>
</dbReference>
<dbReference type="Pfam" id="PF09462">
    <property type="entry name" value="Mus7"/>
    <property type="match status" value="1"/>
</dbReference>
<reference evidence="2 3" key="1">
    <citation type="journal article" date="2016" name="Mol. Biol. Evol.">
        <title>Comparative Genomics of Early-Diverging Mushroom-Forming Fungi Provides Insights into the Origins of Lignocellulose Decay Capabilities.</title>
        <authorList>
            <person name="Nagy L.G."/>
            <person name="Riley R."/>
            <person name="Tritt A."/>
            <person name="Adam C."/>
            <person name="Daum C."/>
            <person name="Floudas D."/>
            <person name="Sun H."/>
            <person name="Yadav J.S."/>
            <person name="Pangilinan J."/>
            <person name="Larsson K.H."/>
            <person name="Matsuura K."/>
            <person name="Barry K."/>
            <person name="Labutti K."/>
            <person name="Kuo R."/>
            <person name="Ohm R.A."/>
            <person name="Bhattacharya S.S."/>
            <person name="Shirouzu T."/>
            <person name="Yoshinaga Y."/>
            <person name="Martin F.M."/>
            <person name="Grigoriev I.V."/>
            <person name="Hibbett D.S."/>
        </authorList>
    </citation>
    <scope>NUCLEOTIDE SEQUENCE [LARGE SCALE GENOMIC DNA]</scope>
    <source>
        <strain evidence="2 3">HHB12733</strain>
    </source>
</reference>
<accession>A0A165DK82</accession>
<dbReference type="InParanoid" id="A0A165DK82"/>
<dbReference type="AlphaFoldDB" id="A0A165DK82"/>
<dbReference type="OrthoDB" id="2386201at2759"/>
<dbReference type="PANTHER" id="PTHR28122:SF1">
    <property type="entry name" value="E3 UBIQUITIN-PROTEIN LIGASE SUBSTRATE RECEPTOR MMS22"/>
    <property type="match status" value="1"/>
</dbReference>
<keyword evidence="3" id="KW-1185">Reference proteome</keyword>
<dbReference type="Proteomes" id="UP000076842">
    <property type="component" value="Unassembled WGS sequence"/>
</dbReference>
<dbReference type="GO" id="GO:0031297">
    <property type="term" value="P:replication fork processing"/>
    <property type="evidence" value="ECO:0007669"/>
    <property type="project" value="InterPro"/>
</dbReference>
<organism evidence="2 3">
    <name type="scientific">Calocera cornea HHB12733</name>
    <dbReference type="NCBI Taxonomy" id="1353952"/>
    <lineage>
        <taxon>Eukaryota</taxon>
        <taxon>Fungi</taxon>
        <taxon>Dikarya</taxon>
        <taxon>Basidiomycota</taxon>
        <taxon>Agaricomycotina</taxon>
        <taxon>Dacrymycetes</taxon>
        <taxon>Dacrymycetales</taxon>
        <taxon>Dacrymycetaceae</taxon>
        <taxon>Calocera</taxon>
    </lineage>
</organism>
<evidence type="ECO:0000313" key="2">
    <source>
        <dbReference type="EMBL" id="KZT52992.1"/>
    </source>
</evidence>
<dbReference type="STRING" id="1353952.A0A165DK82"/>
<feature type="region of interest" description="Disordered" evidence="1">
    <location>
        <begin position="290"/>
        <end position="309"/>
    </location>
</feature>
<dbReference type="GO" id="GO:0005634">
    <property type="term" value="C:nucleus"/>
    <property type="evidence" value="ECO:0007669"/>
    <property type="project" value="InterPro"/>
</dbReference>
<dbReference type="InterPro" id="IPR019021">
    <property type="entry name" value="Mms22"/>
</dbReference>
<gene>
    <name evidence="2" type="ORF">CALCODRAFT_475243</name>
</gene>
<name>A0A165DK82_9BASI</name>
<evidence type="ECO:0000256" key="1">
    <source>
        <dbReference type="SAM" id="MobiDB-lite"/>
    </source>
</evidence>
<dbReference type="GO" id="GO:0035361">
    <property type="term" value="C:Cul8-RING ubiquitin ligase complex"/>
    <property type="evidence" value="ECO:0007669"/>
    <property type="project" value="TreeGrafter"/>
</dbReference>
<sequence length="609" mass="67828">MASRWHWDLSLAEGVLKLFNDLFKSRKFSNLDSREERKADFATFLTSLDIQLLSDLEGSDTAYGLFLKLLAGATDALRAHDSEKKAVKLLGAFIPVGVVTFTKERPPTRFELSQLYNRYSAILLAIYLEPSSAPRRIESARRILDFARADSNSRQVCLRAVMYLGILLRHLGLNLQPAAQWTTDMMELMLAEFPVVPPQESAVPLLKDAQAARDEAEMMICVLLRSITRVIKISSLDALKQDVSIYPDPIFLSNSWLYKILRSASYVKSAVSSEALRYIQAFLDQRSGAMSGGPGGLRVSRKDEESQDYGDADYDFDDPDFLLMLEAAESSGDHPAVPAPAEKNIAQIIDKELSPAIFQLISNMFANGALLPLDQWPMVDAAVDCWAGCGQVLVSNHIRDWTSYVGVYGAESYTRLMNKADRRRVGLRLMYKAISLEPDAYKRCQEELLSMWCQTIIRPKLTLEDGYTKALLHCDGAKHGLLKPLFSGDTPRKMEKMDISGLEACRLDFIDGECGLQLYQARCSFYALAILVHAKQVLAASPTEPAQNNQKRITAAVIREIVPALKDYYWVRTLPLSAAAHLMSLSDLHVGRGAREQKTLSPAVPACTG</sequence>
<evidence type="ECO:0000313" key="3">
    <source>
        <dbReference type="Proteomes" id="UP000076842"/>
    </source>
</evidence>
<proteinExistence type="predicted"/>
<protein>
    <submittedName>
        <fullName evidence="2">Uncharacterized protein</fullName>
    </submittedName>
</protein>
<dbReference type="PANTHER" id="PTHR28122">
    <property type="entry name" value="E3 UBIQUITIN-PROTEIN LIGASE SUBSTRATE RECEPTOR MMS22"/>
    <property type="match status" value="1"/>
</dbReference>